<sequence length="84" mass="9494">MINTKHLLKVSSAWISIVYIICFVGVAMFPSIRTDFMTYGLHTRMMLGDNLVTLNTFISGLIIWNIIGLLGVWLFAVLFNGIKK</sequence>
<evidence type="ECO:0000313" key="2">
    <source>
        <dbReference type="EMBL" id="OGN31108.1"/>
    </source>
</evidence>
<dbReference type="Proteomes" id="UP000177111">
    <property type="component" value="Unassembled WGS sequence"/>
</dbReference>
<feature type="transmembrane region" description="Helical" evidence="1">
    <location>
        <begin position="12"/>
        <end position="32"/>
    </location>
</feature>
<evidence type="ECO:0000313" key="3">
    <source>
        <dbReference type="Proteomes" id="UP000177111"/>
    </source>
</evidence>
<comment type="caution">
    <text evidence="2">The sequence shown here is derived from an EMBL/GenBank/DDBJ whole genome shotgun (WGS) entry which is preliminary data.</text>
</comment>
<dbReference type="EMBL" id="MGKT01000006">
    <property type="protein sequence ID" value="OGN31108.1"/>
    <property type="molecule type" value="Genomic_DNA"/>
</dbReference>
<protein>
    <submittedName>
        <fullName evidence="2">Uncharacterized protein</fullName>
    </submittedName>
</protein>
<dbReference type="Pfam" id="PF18926">
    <property type="entry name" value="DUF5676"/>
    <property type="match status" value="1"/>
</dbReference>
<keyword evidence="1" id="KW-1133">Transmembrane helix</keyword>
<proteinExistence type="predicted"/>
<keyword evidence="1" id="KW-0812">Transmembrane</keyword>
<name>A0A1F8H2G4_9BACT</name>
<reference evidence="2 3" key="1">
    <citation type="journal article" date="2016" name="Nat. Commun.">
        <title>Thousands of microbial genomes shed light on interconnected biogeochemical processes in an aquifer system.</title>
        <authorList>
            <person name="Anantharaman K."/>
            <person name="Brown C.T."/>
            <person name="Hug L.A."/>
            <person name="Sharon I."/>
            <person name="Castelle C.J."/>
            <person name="Probst A.J."/>
            <person name="Thomas B.C."/>
            <person name="Singh A."/>
            <person name="Wilkins M.J."/>
            <person name="Karaoz U."/>
            <person name="Brodie E.L."/>
            <person name="Williams K.H."/>
            <person name="Hubbard S.S."/>
            <person name="Banfield J.F."/>
        </authorList>
    </citation>
    <scope>NUCLEOTIDE SEQUENCE [LARGE SCALE GENOMIC DNA]</scope>
</reference>
<organism evidence="2 3">
    <name type="scientific">Candidatus Yanofskybacteria bacterium RIFCSPLOWO2_02_FULL_44_18</name>
    <dbReference type="NCBI Taxonomy" id="1802705"/>
    <lineage>
        <taxon>Bacteria</taxon>
        <taxon>Candidatus Yanofskyibacteriota</taxon>
    </lineage>
</organism>
<gene>
    <name evidence="2" type="ORF">A3I96_02315</name>
</gene>
<dbReference type="InterPro" id="IPR044020">
    <property type="entry name" value="DUF5676"/>
</dbReference>
<dbReference type="AlphaFoldDB" id="A0A1F8H2G4"/>
<accession>A0A1F8H2G4</accession>
<evidence type="ECO:0000256" key="1">
    <source>
        <dbReference type="SAM" id="Phobius"/>
    </source>
</evidence>
<keyword evidence="1" id="KW-0472">Membrane</keyword>
<feature type="transmembrane region" description="Helical" evidence="1">
    <location>
        <begin position="52"/>
        <end position="79"/>
    </location>
</feature>